<dbReference type="Pfam" id="PF14223">
    <property type="entry name" value="Retrotran_gag_2"/>
    <property type="match status" value="1"/>
</dbReference>
<dbReference type="Proteomes" id="UP000488956">
    <property type="component" value="Unassembled WGS sequence"/>
</dbReference>
<accession>A0A6G0LRF1</accession>
<sequence length="84" mass="9279">MASLSMELGQRNAATPKSQDVILFNKLQATKYNPNWDVAQHVGSMFMLRAQLAALNADMHDAIFIIMLMRSLPPTPASTVCTGW</sequence>
<evidence type="ECO:0000313" key="2">
    <source>
        <dbReference type="Proteomes" id="UP000488956"/>
    </source>
</evidence>
<organism evidence="1 2">
    <name type="scientific">Phytophthora fragariae</name>
    <dbReference type="NCBI Taxonomy" id="53985"/>
    <lineage>
        <taxon>Eukaryota</taxon>
        <taxon>Sar</taxon>
        <taxon>Stramenopiles</taxon>
        <taxon>Oomycota</taxon>
        <taxon>Peronosporomycetes</taxon>
        <taxon>Peronosporales</taxon>
        <taxon>Peronosporaceae</taxon>
        <taxon>Phytophthora</taxon>
    </lineage>
</organism>
<dbReference type="EMBL" id="QXFX01000174">
    <property type="protein sequence ID" value="KAE9127478.1"/>
    <property type="molecule type" value="Genomic_DNA"/>
</dbReference>
<comment type="caution">
    <text evidence="1">The sequence shown here is derived from an EMBL/GenBank/DDBJ whole genome shotgun (WGS) entry which is preliminary data.</text>
</comment>
<protein>
    <submittedName>
        <fullName evidence="1">Uncharacterized protein</fullName>
    </submittedName>
</protein>
<evidence type="ECO:0000313" key="1">
    <source>
        <dbReference type="EMBL" id="KAE9127478.1"/>
    </source>
</evidence>
<reference evidence="1 2" key="1">
    <citation type="submission" date="2018-09" db="EMBL/GenBank/DDBJ databases">
        <title>Genomic investigation of the strawberry pathogen Phytophthora fragariae indicates pathogenicity is determined by transcriptional variation in three key races.</title>
        <authorList>
            <person name="Adams T.M."/>
            <person name="Armitage A.D."/>
            <person name="Sobczyk M.K."/>
            <person name="Bates H.J."/>
            <person name="Dunwell J.M."/>
            <person name="Nellist C.F."/>
            <person name="Harrison R.J."/>
        </authorList>
    </citation>
    <scope>NUCLEOTIDE SEQUENCE [LARGE SCALE GENOMIC DNA]</scope>
    <source>
        <strain evidence="1 2">ONT-3</strain>
    </source>
</reference>
<gene>
    <name evidence="1" type="ORF">PF010_g4883</name>
</gene>
<name>A0A6G0LRF1_9STRA</name>
<dbReference type="AlphaFoldDB" id="A0A6G0LRF1"/>
<proteinExistence type="predicted"/>